<feature type="compositionally biased region" description="Acidic residues" evidence="1">
    <location>
        <begin position="25"/>
        <end position="34"/>
    </location>
</feature>
<name>A0A182TV31_9DIPT</name>
<evidence type="ECO:0000256" key="1">
    <source>
        <dbReference type="SAM" id="MobiDB-lite"/>
    </source>
</evidence>
<dbReference type="EnsemblMetazoa" id="AMEC008825-RA">
    <property type="protein sequence ID" value="AMEC008825-PA"/>
    <property type="gene ID" value="AMEC008825"/>
</dbReference>
<organism evidence="2 3">
    <name type="scientific">Anopheles melas</name>
    <dbReference type="NCBI Taxonomy" id="34690"/>
    <lineage>
        <taxon>Eukaryota</taxon>
        <taxon>Metazoa</taxon>
        <taxon>Ecdysozoa</taxon>
        <taxon>Arthropoda</taxon>
        <taxon>Hexapoda</taxon>
        <taxon>Insecta</taxon>
        <taxon>Pterygota</taxon>
        <taxon>Neoptera</taxon>
        <taxon>Endopterygota</taxon>
        <taxon>Diptera</taxon>
        <taxon>Nematocera</taxon>
        <taxon>Culicoidea</taxon>
        <taxon>Culicidae</taxon>
        <taxon>Anophelinae</taxon>
        <taxon>Anopheles</taxon>
    </lineage>
</organism>
<dbReference type="VEuPathDB" id="VectorBase:AMEC008825"/>
<reference evidence="3" key="1">
    <citation type="submission" date="2014-01" db="EMBL/GenBank/DDBJ databases">
        <title>The Genome Sequence of Anopheles melas CM1001059_A (V2).</title>
        <authorList>
            <consortium name="The Broad Institute Genomics Platform"/>
            <person name="Neafsey D.E."/>
            <person name="Besansky N."/>
            <person name="Howell P."/>
            <person name="Walton C."/>
            <person name="Young S.K."/>
            <person name="Zeng Q."/>
            <person name="Gargeya S."/>
            <person name="Fitzgerald M."/>
            <person name="Haas B."/>
            <person name="Abouelleil A."/>
            <person name="Allen A.W."/>
            <person name="Alvarado L."/>
            <person name="Arachchi H.M."/>
            <person name="Berlin A.M."/>
            <person name="Chapman S.B."/>
            <person name="Gainer-Dewar J."/>
            <person name="Goldberg J."/>
            <person name="Griggs A."/>
            <person name="Gujja S."/>
            <person name="Hansen M."/>
            <person name="Howarth C."/>
            <person name="Imamovic A."/>
            <person name="Ireland A."/>
            <person name="Larimer J."/>
            <person name="McCowan C."/>
            <person name="Murphy C."/>
            <person name="Pearson M."/>
            <person name="Poon T.W."/>
            <person name="Priest M."/>
            <person name="Roberts A."/>
            <person name="Saif S."/>
            <person name="Shea T."/>
            <person name="Sisk P."/>
            <person name="Sykes S."/>
            <person name="Wortman J."/>
            <person name="Nusbaum C."/>
            <person name="Birren B."/>
        </authorList>
    </citation>
    <scope>NUCLEOTIDE SEQUENCE [LARGE SCALE GENOMIC DNA]</scope>
    <source>
        <strain evidence="3">CM1001059</strain>
    </source>
</reference>
<feature type="compositionally biased region" description="Basic and acidic residues" evidence="1">
    <location>
        <begin position="79"/>
        <end position="88"/>
    </location>
</feature>
<sequence length="137" mass="14027">MLDFRISKYCGEHLIVGNEVHWEPLDGDTDEESGGDGSTIAETYHPETAFGSSEPPAAGDGGGIANGAANDAPGSAEPSSERNEGGEDLRDDDESLAVLTKALLATESSRTSISSLPTVICICTTAAGLEDCAVLAV</sequence>
<feature type="region of interest" description="Disordered" evidence="1">
    <location>
        <begin position="23"/>
        <end position="94"/>
    </location>
</feature>
<evidence type="ECO:0000313" key="2">
    <source>
        <dbReference type="EnsemblMetazoa" id="AMEC008825-PA"/>
    </source>
</evidence>
<proteinExistence type="predicted"/>
<evidence type="ECO:0000313" key="3">
    <source>
        <dbReference type="Proteomes" id="UP000075902"/>
    </source>
</evidence>
<dbReference type="Proteomes" id="UP000075902">
    <property type="component" value="Unassembled WGS sequence"/>
</dbReference>
<accession>A0A182TV31</accession>
<protein>
    <submittedName>
        <fullName evidence="2">Uncharacterized protein</fullName>
    </submittedName>
</protein>
<reference evidence="2" key="2">
    <citation type="submission" date="2020-05" db="UniProtKB">
        <authorList>
            <consortium name="EnsemblMetazoa"/>
        </authorList>
    </citation>
    <scope>IDENTIFICATION</scope>
    <source>
        <strain evidence="2">CM1001059</strain>
    </source>
</reference>
<dbReference type="AlphaFoldDB" id="A0A182TV31"/>
<keyword evidence="3" id="KW-1185">Reference proteome</keyword>